<keyword evidence="9" id="KW-1133">Transmembrane helix</keyword>
<comment type="subcellular location">
    <subcellularLocation>
        <location evidence="2">Membrane</location>
    </subcellularLocation>
</comment>
<dbReference type="SUPFAM" id="SSF55874">
    <property type="entry name" value="ATPase domain of HSP90 chaperone/DNA topoisomerase II/histidine kinase"/>
    <property type="match status" value="1"/>
</dbReference>
<feature type="coiled-coil region" evidence="8">
    <location>
        <begin position="204"/>
        <end position="238"/>
    </location>
</feature>
<keyword evidence="9" id="KW-0812">Transmembrane</keyword>
<dbReference type="InterPro" id="IPR004358">
    <property type="entry name" value="Sig_transdc_His_kin-like_C"/>
</dbReference>
<evidence type="ECO:0000256" key="7">
    <source>
        <dbReference type="ARBA" id="ARBA00023012"/>
    </source>
</evidence>
<dbReference type="InterPro" id="IPR003661">
    <property type="entry name" value="HisK_dim/P_dom"/>
</dbReference>
<comment type="caution">
    <text evidence="12">The sequence shown here is derived from an EMBL/GenBank/DDBJ whole genome shotgun (WGS) entry which is preliminary data.</text>
</comment>
<comment type="catalytic activity">
    <reaction evidence="1">
        <text>ATP + protein L-histidine = ADP + protein N-phospho-L-histidine.</text>
        <dbReference type="EC" id="2.7.13.3"/>
    </reaction>
</comment>
<proteinExistence type="predicted"/>
<evidence type="ECO:0000259" key="10">
    <source>
        <dbReference type="PROSITE" id="PS50109"/>
    </source>
</evidence>
<dbReference type="PANTHER" id="PTHR45453">
    <property type="entry name" value="PHOSPHATE REGULON SENSOR PROTEIN PHOR"/>
    <property type="match status" value="1"/>
</dbReference>
<dbReference type="EC" id="2.7.13.3" evidence="3"/>
<protein>
    <recommendedName>
        <fullName evidence="3">histidine kinase</fullName>
        <ecNumber evidence="3">2.7.13.3</ecNumber>
    </recommendedName>
</protein>
<dbReference type="InterPro" id="IPR050351">
    <property type="entry name" value="BphY/WalK/GraS-like"/>
</dbReference>
<dbReference type="PANTHER" id="PTHR45453:SF3">
    <property type="entry name" value="HISTIDINE KINASE"/>
    <property type="match status" value="1"/>
</dbReference>
<evidence type="ECO:0000256" key="2">
    <source>
        <dbReference type="ARBA" id="ARBA00004370"/>
    </source>
</evidence>
<keyword evidence="6 12" id="KW-0418">Kinase</keyword>
<keyword evidence="7" id="KW-0902">Two-component regulatory system</keyword>
<keyword evidence="8" id="KW-0175">Coiled coil</keyword>
<dbReference type="EMBL" id="JACLYY010000003">
    <property type="protein sequence ID" value="MBM6737223.1"/>
    <property type="molecule type" value="Genomic_DNA"/>
</dbReference>
<dbReference type="Pfam" id="PF02518">
    <property type="entry name" value="HATPase_c"/>
    <property type="match status" value="1"/>
</dbReference>
<keyword evidence="9" id="KW-0472">Membrane</keyword>
<keyword evidence="5" id="KW-0808">Transferase</keyword>
<dbReference type="SMART" id="SM00304">
    <property type="entry name" value="HAMP"/>
    <property type="match status" value="1"/>
</dbReference>
<feature type="transmembrane region" description="Helical" evidence="9">
    <location>
        <begin position="12"/>
        <end position="36"/>
    </location>
</feature>
<dbReference type="Gene3D" id="1.10.287.130">
    <property type="match status" value="1"/>
</dbReference>
<dbReference type="SUPFAM" id="SSF158472">
    <property type="entry name" value="HAMP domain-like"/>
    <property type="match status" value="1"/>
</dbReference>
<dbReference type="Pfam" id="PF00512">
    <property type="entry name" value="HisKA"/>
    <property type="match status" value="1"/>
</dbReference>
<dbReference type="InterPro" id="IPR003660">
    <property type="entry name" value="HAMP_dom"/>
</dbReference>
<feature type="transmembrane region" description="Helical" evidence="9">
    <location>
        <begin position="143"/>
        <end position="162"/>
    </location>
</feature>
<evidence type="ECO:0000259" key="11">
    <source>
        <dbReference type="PROSITE" id="PS50885"/>
    </source>
</evidence>
<dbReference type="PRINTS" id="PR00344">
    <property type="entry name" value="BCTRLSENSOR"/>
</dbReference>
<dbReference type="CDD" id="cd00082">
    <property type="entry name" value="HisKA"/>
    <property type="match status" value="1"/>
</dbReference>
<sequence length="459" mass="52030">MKAKIKSSLSIKVFLLIAGSLLFCSFLIYGSIMLFLPKSYVAVSSEQTNMEIDRLVETLSETKLENAENILERFCENNHATIIFQYNGEKHQYGNPSNLSSNSSEMMSFAQEIKFADTVETYVINIVVPISSNHELNNALLKLLPFLLIIIFVVSFLGAWFCSRLIAKPIIEISQVSKRMAKLDMTWKCTITRSDEIGILADSLNTMSTELSDTMNALETANEQLKLEMEHIEELNKQRQHFFATASHELKTPITIIKGQVEGMIMEIGRYKDTRKILPETLREIENMENLVKEILSISKLELGEIDNLSALPVTDIVKRVCEHLKPLADEKNITIYPRLTDDVQVIGNQSLFEKALHNIINNAIRHSPVETNVYVTLTDKELLVKNEGITIPQEDLNKIFTPFYRVEKSHNKLTGGSGLGLYLVKNILEKHGLLYTINNDENGVCFKITINSQNLNQN</sequence>
<dbReference type="PROSITE" id="PS50109">
    <property type="entry name" value="HIS_KIN"/>
    <property type="match status" value="1"/>
</dbReference>
<name>A0ABS2E6I6_9FIRM</name>
<evidence type="ECO:0000313" key="13">
    <source>
        <dbReference type="Proteomes" id="UP000716906"/>
    </source>
</evidence>
<evidence type="ECO:0000256" key="6">
    <source>
        <dbReference type="ARBA" id="ARBA00022777"/>
    </source>
</evidence>
<evidence type="ECO:0000256" key="8">
    <source>
        <dbReference type="SAM" id="Coils"/>
    </source>
</evidence>
<evidence type="ECO:0000256" key="4">
    <source>
        <dbReference type="ARBA" id="ARBA00022553"/>
    </source>
</evidence>
<dbReference type="Pfam" id="PF00672">
    <property type="entry name" value="HAMP"/>
    <property type="match status" value="1"/>
</dbReference>
<dbReference type="CDD" id="cd06225">
    <property type="entry name" value="HAMP"/>
    <property type="match status" value="1"/>
</dbReference>
<dbReference type="Gene3D" id="6.10.340.10">
    <property type="match status" value="1"/>
</dbReference>
<dbReference type="Gene3D" id="3.30.565.10">
    <property type="entry name" value="Histidine kinase-like ATPase, C-terminal domain"/>
    <property type="match status" value="1"/>
</dbReference>
<dbReference type="RefSeq" id="WP_191493166.1">
    <property type="nucleotide sequence ID" value="NZ_JACLYY010000003.1"/>
</dbReference>
<dbReference type="GO" id="GO:0016301">
    <property type="term" value="F:kinase activity"/>
    <property type="evidence" value="ECO:0007669"/>
    <property type="project" value="UniProtKB-KW"/>
</dbReference>
<evidence type="ECO:0000256" key="1">
    <source>
        <dbReference type="ARBA" id="ARBA00000085"/>
    </source>
</evidence>
<evidence type="ECO:0000256" key="5">
    <source>
        <dbReference type="ARBA" id="ARBA00022679"/>
    </source>
</evidence>
<keyword evidence="4" id="KW-0597">Phosphoprotein</keyword>
<evidence type="ECO:0000256" key="3">
    <source>
        <dbReference type="ARBA" id="ARBA00012438"/>
    </source>
</evidence>
<dbReference type="Proteomes" id="UP000716906">
    <property type="component" value="Unassembled WGS sequence"/>
</dbReference>
<dbReference type="SUPFAM" id="SSF47384">
    <property type="entry name" value="Homodimeric domain of signal transducing histidine kinase"/>
    <property type="match status" value="1"/>
</dbReference>
<accession>A0ABS2E6I6</accession>
<dbReference type="SMART" id="SM00388">
    <property type="entry name" value="HisKA"/>
    <property type="match status" value="1"/>
</dbReference>
<organism evidence="12 13">
    <name type="scientific">Faecalicatena fissicatena</name>
    <dbReference type="NCBI Taxonomy" id="290055"/>
    <lineage>
        <taxon>Bacteria</taxon>
        <taxon>Bacillati</taxon>
        <taxon>Bacillota</taxon>
        <taxon>Clostridia</taxon>
        <taxon>Lachnospirales</taxon>
        <taxon>Lachnospiraceae</taxon>
        <taxon>Faecalicatena</taxon>
    </lineage>
</organism>
<keyword evidence="13" id="KW-1185">Reference proteome</keyword>
<dbReference type="InterPro" id="IPR036890">
    <property type="entry name" value="HATPase_C_sf"/>
</dbReference>
<dbReference type="InterPro" id="IPR003594">
    <property type="entry name" value="HATPase_dom"/>
</dbReference>
<gene>
    <name evidence="12" type="ORF">H7U36_03765</name>
</gene>
<dbReference type="InterPro" id="IPR005467">
    <property type="entry name" value="His_kinase_dom"/>
</dbReference>
<evidence type="ECO:0000256" key="9">
    <source>
        <dbReference type="SAM" id="Phobius"/>
    </source>
</evidence>
<dbReference type="InterPro" id="IPR036097">
    <property type="entry name" value="HisK_dim/P_sf"/>
</dbReference>
<feature type="domain" description="Histidine kinase" evidence="10">
    <location>
        <begin position="245"/>
        <end position="455"/>
    </location>
</feature>
<reference evidence="12 13" key="1">
    <citation type="journal article" date="2021" name="Sci. Rep.">
        <title>The distribution of antibiotic resistance genes in chicken gut microbiota commensals.</title>
        <authorList>
            <person name="Juricova H."/>
            <person name="Matiasovicova J."/>
            <person name="Kubasova T."/>
            <person name="Cejkova D."/>
            <person name="Rychlik I."/>
        </authorList>
    </citation>
    <scope>NUCLEOTIDE SEQUENCE [LARGE SCALE GENOMIC DNA]</scope>
    <source>
        <strain evidence="12 13">An773</strain>
    </source>
</reference>
<dbReference type="SMART" id="SM00387">
    <property type="entry name" value="HATPase_c"/>
    <property type="match status" value="1"/>
</dbReference>
<dbReference type="PROSITE" id="PS50885">
    <property type="entry name" value="HAMP"/>
    <property type="match status" value="1"/>
</dbReference>
<feature type="domain" description="HAMP" evidence="11">
    <location>
        <begin position="164"/>
        <end position="216"/>
    </location>
</feature>
<evidence type="ECO:0000313" key="12">
    <source>
        <dbReference type="EMBL" id="MBM6737223.1"/>
    </source>
</evidence>